<keyword evidence="1" id="KW-0472">Membrane</keyword>
<feature type="transmembrane region" description="Helical" evidence="1">
    <location>
        <begin position="36"/>
        <end position="57"/>
    </location>
</feature>
<keyword evidence="3" id="KW-0406">Ion transport</keyword>
<sequence length="137" mass="15754">MASIVTIGAIIFILVNLIYFFKDKHFKYSYFSTTLFYKLFFVLFSIMIAFAVLYYVLSFENPMLRVSSPSGKPVEHSFLNYLYYSGVTILSVGYGDYIPTGHIRFFALLEAAIGLLLPTAYFMKVLESKGKENRENE</sequence>
<keyword evidence="1" id="KW-0812">Transmembrane</keyword>
<dbReference type="RefSeq" id="WP_113970075.1">
    <property type="nucleotide sequence ID" value="NZ_QNRJ01000009.1"/>
</dbReference>
<reference evidence="3 4" key="1">
    <citation type="submission" date="2018-06" db="EMBL/GenBank/DDBJ databases">
        <title>Freshwater and sediment microbial communities from various areas in North America, analyzing microbe dynamics in response to fracking.</title>
        <authorList>
            <person name="Lamendella R."/>
        </authorList>
    </citation>
    <scope>NUCLEOTIDE SEQUENCE [LARGE SCALE GENOMIC DNA]</scope>
    <source>
        <strain evidence="3 4">97B</strain>
    </source>
</reference>
<gene>
    <name evidence="3" type="ORF">DET59_10959</name>
</gene>
<evidence type="ECO:0000259" key="2">
    <source>
        <dbReference type="Pfam" id="PF07885"/>
    </source>
</evidence>
<organism evidence="3 4">
    <name type="scientific">Rossellomorea aquimaris</name>
    <dbReference type="NCBI Taxonomy" id="189382"/>
    <lineage>
        <taxon>Bacteria</taxon>
        <taxon>Bacillati</taxon>
        <taxon>Bacillota</taxon>
        <taxon>Bacilli</taxon>
        <taxon>Bacillales</taxon>
        <taxon>Bacillaceae</taxon>
        <taxon>Rossellomorea</taxon>
    </lineage>
</organism>
<feature type="domain" description="Potassium channel" evidence="2">
    <location>
        <begin position="44"/>
        <end position="125"/>
    </location>
</feature>
<feature type="transmembrane region" description="Helical" evidence="1">
    <location>
        <begin position="103"/>
        <end position="123"/>
    </location>
</feature>
<dbReference type="GO" id="GO:0034220">
    <property type="term" value="P:monoatomic ion transmembrane transport"/>
    <property type="evidence" value="ECO:0007669"/>
    <property type="project" value="UniProtKB-KW"/>
</dbReference>
<evidence type="ECO:0000313" key="4">
    <source>
        <dbReference type="Proteomes" id="UP000252118"/>
    </source>
</evidence>
<comment type="caution">
    <text evidence="3">The sequence shown here is derived from an EMBL/GenBank/DDBJ whole genome shotgun (WGS) entry which is preliminary data.</text>
</comment>
<dbReference type="AlphaFoldDB" id="A0A366ELT4"/>
<name>A0A366ELT4_9BACI</name>
<dbReference type="Pfam" id="PF07885">
    <property type="entry name" value="Ion_trans_2"/>
    <property type="match status" value="1"/>
</dbReference>
<dbReference type="InterPro" id="IPR013099">
    <property type="entry name" value="K_chnl_dom"/>
</dbReference>
<keyword evidence="3" id="KW-0813">Transport</keyword>
<keyword evidence="3" id="KW-0407">Ion channel</keyword>
<keyword evidence="1" id="KW-1133">Transmembrane helix</keyword>
<accession>A0A366ELT4</accession>
<feature type="transmembrane region" description="Helical" evidence="1">
    <location>
        <begin position="78"/>
        <end position="97"/>
    </location>
</feature>
<evidence type="ECO:0000256" key="1">
    <source>
        <dbReference type="SAM" id="Phobius"/>
    </source>
</evidence>
<proteinExistence type="predicted"/>
<protein>
    <submittedName>
        <fullName evidence="3">Potassium channel LctB</fullName>
    </submittedName>
</protein>
<dbReference type="SUPFAM" id="SSF81324">
    <property type="entry name" value="Voltage-gated potassium channels"/>
    <property type="match status" value="1"/>
</dbReference>
<dbReference type="Proteomes" id="UP000252118">
    <property type="component" value="Unassembled WGS sequence"/>
</dbReference>
<dbReference type="EMBL" id="QNRJ01000009">
    <property type="protein sequence ID" value="RBP03367.1"/>
    <property type="molecule type" value="Genomic_DNA"/>
</dbReference>
<dbReference type="Gene3D" id="1.10.287.70">
    <property type="match status" value="1"/>
</dbReference>
<dbReference type="OrthoDB" id="9813518at2"/>
<evidence type="ECO:0000313" key="3">
    <source>
        <dbReference type="EMBL" id="RBP03367.1"/>
    </source>
</evidence>